<evidence type="ECO:0000256" key="5">
    <source>
        <dbReference type="ARBA" id="ARBA00023163"/>
    </source>
</evidence>
<sequence length="229" mass="26717">MKSNSRLDILSDKKVLCADDNEGILREIIEILELFFKDVVGVNNGERALDEAKNNLYDVMIFDISMPNMDGLEAIKRIRKFNKKVPVVILSAHTDQEYLWRAVDLKITKYLTKPFIKEELLAALELVALELVDYHPTLNLKKDCFYDFSKKQLEKDNTVIQLSKSESRLLEYFFNNLNQVVTYDLILDYMWDYDRPSKEAVKAIVKELRKKIGGEFIKNIYGLGYKCEI</sequence>
<feature type="modified residue" description="4-aspartylphosphate" evidence="6">
    <location>
        <position position="63"/>
    </location>
</feature>
<evidence type="ECO:0000313" key="10">
    <source>
        <dbReference type="EMBL" id="RXJ69123.1"/>
    </source>
</evidence>
<keyword evidence="2" id="KW-0902">Two-component regulatory system</keyword>
<dbReference type="SMART" id="SM00862">
    <property type="entry name" value="Trans_reg_C"/>
    <property type="match status" value="1"/>
</dbReference>
<evidence type="ECO:0000256" key="6">
    <source>
        <dbReference type="PROSITE-ProRule" id="PRU00169"/>
    </source>
</evidence>
<dbReference type="SUPFAM" id="SSF52172">
    <property type="entry name" value="CheY-like"/>
    <property type="match status" value="1"/>
</dbReference>
<dbReference type="InterPro" id="IPR001867">
    <property type="entry name" value="OmpR/PhoB-type_DNA-bd"/>
</dbReference>
<dbReference type="Proteomes" id="UP000290172">
    <property type="component" value="Unassembled WGS sequence"/>
</dbReference>
<dbReference type="GO" id="GO:0000156">
    <property type="term" value="F:phosphorelay response regulator activity"/>
    <property type="evidence" value="ECO:0007669"/>
    <property type="project" value="TreeGrafter"/>
</dbReference>
<dbReference type="Gene3D" id="1.10.10.10">
    <property type="entry name" value="Winged helix-like DNA-binding domain superfamily/Winged helix DNA-binding domain"/>
    <property type="match status" value="1"/>
</dbReference>
<dbReference type="EMBL" id="PDKJ01000003">
    <property type="protein sequence ID" value="RXJ69123.1"/>
    <property type="molecule type" value="Genomic_DNA"/>
</dbReference>
<feature type="DNA-binding region" description="OmpR/PhoB-type" evidence="7">
    <location>
        <begin position="135"/>
        <end position="229"/>
    </location>
</feature>
<dbReference type="GO" id="GO:0000976">
    <property type="term" value="F:transcription cis-regulatory region binding"/>
    <property type="evidence" value="ECO:0007669"/>
    <property type="project" value="TreeGrafter"/>
</dbReference>
<name>A0A4Q0YFV7_9BACT</name>
<dbReference type="InterPro" id="IPR036388">
    <property type="entry name" value="WH-like_DNA-bd_sf"/>
</dbReference>
<evidence type="ECO:0000259" key="9">
    <source>
        <dbReference type="PROSITE" id="PS51755"/>
    </source>
</evidence>
<feature type="domain" description="OmpR/PhoB-type" evidence="9">
    <location>
        <begin position="135"/>
        <end position="229"/>
    </location>
</feature>
<dbReference type="Pfam" id="PF00486">
    <property type="entry name" value="Trans_reg_C"/>
    <property type="match status" value="1"/>
</dbReference>
<comment type="caution">
    <text evidence="10">The sequence shown here is derived from an EMBL/GenBank/DDBJ whole genome shotgun (WGS) entry which is preliminary data.</text>
</comment>
<proteinExistence type="predicted"/>
<dbReference type="CDD" id="cd00156">
    <property type="entry name" value="REC"/>
    <property type="match status" value="1"/>
</dbReference>
<dbReference type="PROSITE" id="PS50110">
    <property type="entry name" value="RESPONSE_REGULATORY"/>
    <property type="match status" value="1"/>
</dbReference>
<dbReference type="GO" id="GO:0006355">
    <property type="term" value="P:regulation of DNA-templated transcription"/>
    <property type="evidence" value="ECO:0007669"/>
    <property type="project" value="InterPro"/>
</dbReference>
<keyword evidence="5" id="KW-0804">Transcription</keyword>
<keyword evidence="1 6" id="KW-0597">Phosphoprotein</keyword>
<reference evidence="10 11" key="1">
    <citation type="submission" date="2017-10" db="EMBL/GenBank/DDBJ databases">
        <title>Genomics of the genus Arcobacter.</title>
        <authorList>
            <person name="Perez-Cataluna A."/>
            <person name="Figueras M.J."/>
        </authorList>
    </citation>
    <scope>NUCLEOTIDE SEQUENCE [LARGE SCALE GENOMIC DNA]</scope>
    <source>
        <strain evidence="10 11">CECT 8993</strain>
    </source>
</reference>
<feature type="domain" description="Response regulatory" evidence="8">
    <location>
        <begin position="14"/>
        <end position="128"/>
    </location>
</feature>
<dbReference type="PANTHER" id="PTHR48111">
    <property type="entry name" value="REGULATOR OF RPOS"/>
    <property type="match status" value="1"/>
</dbReference>
<evidence type="ECO:0000256" key="1">
    <source>
        <dbReference type="ARBA" id="ARBA00022553"/>
    </source>
</evidence>
<evidence type="ECO:0000259" key="8">
    <source>
        <dbReference type="PROSITE" id="PS50110"/>
    </source>
</evidence>
<dbReference type="Gene3D" id="3.40.50.2300">
    <property type="match status" value="1"/>
</dbReference>
<dbReference type="AlphaFoldDB" id="A0A4Q0YFV7"/>
<evidence type="ECO:0000256" key="2">
    <source>
        <dbReference type="ARBA" id="ARBA00023012"/>
    </source>
</evidence>
<organism evidence="10 11">
    <name type="scientific">Halarcobacter ebronensis</name>
    <dbReference type="NCBI Taxonomy" id="1462615"/>
    <lineage>
        <taxon>Bacteria</taxon>
        <taxon>Pseudomonadati</taxon>
        <taxon>Campylobacterota</taxon>
        <taxon>Epsilonproteobacteria</taxon>
        <taxon>Campylobacterales</taxon>
        <taxon>Arcobacteraceae</taxon>
        <taxon>Halarcobacter</taxon>
    </lineage>
</organism>
<dbReference type="PANTHER" id="PTHR48111:SF1">
    <property type="entry name" value="TWO-COMPONENT RESPONSE REGULATOR ORR33"/>
    <property type="match status" value="1"/>
</dbReference>
<dbReference type="InterPro" id="IPR011006">
    <property type="entry name" value="CheY-like_superfamily"/>
</dbReference>
<dbReference type="SMART" id="SM00448">
    <property type="entry name" value="REC"/>
    <property type="match status" value="1"/>
</dbReference>
<accession>A0A4Q0YFV7</accession>
<dbReference type="InterPro" id="IPR001789">
    <property type="entry name" value="Sig_transdc_resp-reg_receiver"/>
</dbReference>
<evidence type="ECO:0000256" key="3">
    <source>
        <dbReference type="ARBA" id="ARBA00023015"/>
    </source>
</evidence>
<dbReference type="Pfam" id="PF00072">
    <property type="entry name" value="Response_reg"/>
    <property type="match status" value="1"/>
</dbReference>
<evidence type="ECO:0000256" key="4">
    <source>
        <dbReference type="ARBA" id="ARBA00023125"/>
    </source>
</evidence>
<evidence type="ECO:0000256" key="7">
    <source>
        <dbReference type="PROSITE-ProRule" id="PRU01091"/>
    </source>
</evidence>
<keyword evidence="3" id="KW-0805">Transcription regulation</keyword>
<dbReference type="CDD" id="cd00383">
    <property type="entry name" value="trans_reg_C"/>
    <property type="match status" value="1"/>
</dbReference>
<dbReference type="RefSeq" id="WP_128979206.1">
    <property type="nucleotide sequence ID" value="NZ_PDKJ01000003.1"/>
</dbReference>
<gene>
    <name evidence="10" type="ORF">CRV08_03680</name>
</gene>
<evidence type="ECO:0000313" key="11">
    <source>
        <dbReference type="Proteomes" id="UP000290172"/>
    </source>
</evidence>
<keyword evidence="4 7" id="KW-0238">DNA-binding</keyword>
<dbReference type="GO" id="GO:0032993">
    <property type="term" value="C:protein-DNA complex"/>
    <property type="evidence" value="ECO:0007669"/>
    <property type="project" value="TreeGrafter"/>
</dbReference>
<dbReference type="GO" id="GO:0005829">
    <property type="term" value="C:cytosol"/>
    <property type="evidence" value="ECO:0007669"/>
    <property type="project" value="TreeGrafter"/>
</dbReference>
<protein>
    <submittedName>
        <fullName evidence="10">NAD(P)H-flavin oxidoreductase</fullName>
    </submittedName>
</protein>
<dbReference type="InterPro" id="IPR039420">
    <property type="entry name" value="WalR-like"/>
</dbReference>
<dbReference type="PROSITE" id="PS51755">
    <property type="entry name" value="OMPR_PHOB"/>
    <property type="match status" value="1"/>
</dbReference>